<dbReference type="GO" id="GO:0006633">
    <property type="term" value="P:fatty acid biosynthetic process"/>
    <property type="evidence" value="ECO:0007669"/>
    <property type="project" value="UniProtKB-KW"/>
</dbReference>
<comment type="pathway">
    <text evidence="1 10">Lipid metabolism; malonyl-CoA biosynthesis; malonyl-CoA from acetyl-CoA: step 1/1.</text>
</comment>
<keyword evidence="5 10" id="KW-0276">Fatty acid metabolism</keyword>
<evidence type="ECO:0000256" key="2">
    <source>
        <dbReference type="ARBA" id="ARBA00022516"/>
    </source>
</evidence>
<dbReference type="GO" id="GO:0005524">
    <property type="term" value="F:ATP binding"/>
    <property type="evidence" value="ECO:0007669"/>
    <property type="project" value="UniProtKB-KW"/>
</dbReference>
<evidence type="ECO:0000259" key="11">
    <source>
        <dbReference type="PROSITE" id="PS50989"/>
    </source>
</evidence>
<dbReference type="Gene3D" id="3.90.226.10">
    <property type="entry name" value="2-enoyl-CoA Hydratase, Chain A, domain 1"/>
    <property type="match status" value="1"/>
</dbReference>
<dbReference type="PROSITE" id="PS50989">
    <property type="entry name" value="COA_CT_CTER"/>
    <property type="match status" value="1"/>
</dbReference>
<dbReference type="PANTHER" id="PTHR42853">
    <property type="entry name" value="ACETYL-COENZYME A CARBOXYLASE CARBOXYL TRANSFERASE SUBUNIT ALPHA"/>
    <property type="match status" value="1"/>
</dbReference>
<dbReference type="Pfam" id="PF03255">
    <property type="entry name" value="ACCA"/>
    <property type="match status" value="1"/>
</dbReference>
<gene>
    <name evidence="10" type="primary">accA</name>
    <name evidence="12" type="ORF">HF320_00360</name>
</gene>
<dbReference type="UniPathway" id="UPA00655">
    <property type="reaction ID" value="UER00711"/>
</dbReference>
<dbReference type="EC" id="2.1.3.15" evidence="10"/>
<keyword evidence="3 10" id="KW-0808">Transferase</keyword>
<comment type="function">
    <text evidence="10">Component of the acetyl coenzyme A carboxylase (ACC) complex. First, biotin carboxylase catalyzes the carboxylation of biotin on its carrier protein (BCCP) and then the CO(2) group is transferred by the carboxyltransferase to acetyl-CoA to form malonyl-CoA.</text>
</comment>
<organism evidence="12 13">
    <name type="scientific">Collinsella acetigenes</name>
    <dbReference type="NCBI Taxonomy" id="2713419"/>
    <lineage>
        <taxon>Bacteria</taxon>
        <taxon>Bacillati</taxon>
        <taxon>Actinomycetota</taxon>
        <taxon>Coriobacteriia</taxon>
        <taxon>Coriobacteriales</taxon>
        <taxon>Coriobacteriaceae</taxon>
        <taxon>Collinsella</taxon>
    </lineage>
</organism>
<dbReference type="SUPFAM" id="SSF52096">
    <property type="entry name" value="ClpP/crotonase"/>
    <property type="match status" value="1"/>
</dbReference>
<dbReference type="InterPro" id="IPR001095">
    <property type="entry name" value="Acetyl_CoA_COase_a_su"/>
</dbReference>
<keyword evidence="4 10" id="KW-0547">Nucleotide-binding</keyword>
<keyword evidence="6 10" id="KW-0067">ATP-binding</keyword>
<keyword evidence="12" id="KW-0436">Ligase</keyword>
<name>A0A7X9UAG5_9ACTN</name>
<evidence type="ECO:0000256" key="4">
    <source>
        <dbReference type="ARBA" id="ARBA00022741"/>
    </source>
</evidence>
<dbReference type="InterPro" id="IPR011763">
    <property type="entry name" value="COA_CT_C"/>
</dbReference>
<comment type="subcellular location">
    <subcellularLocation>
        <location evidence="10">Cytoplasm</location>
    </subcellularLocation>
</comment>
<dbReference type="PANTHER" id="PTHR42853:SF3">
    <property type="entry name" value="ACETYL-COENZYME A CARBOXYLASE CARBOXYL TRANSFERASE SUBUNIT ALPHA, CHLOROPLASTIC"/>
    <property type="match status" value="1"/>
</dbReference>
<evidence type="ECO:0000313" key="12">
    <source>
        <dbReference type="EMBL" id="NMF54795.1"/>
    </source>
</evidence>
<dbReference type="AlphaFoldDB" id="A0A7X9UAG5"/>
<keyword evidence="13" id="KW-1185">Reference proteome</keyword>
<dbReference type="InterPro" id="IPR029045">
    <property type="entry name" value="ClpP/crotonase-like_dom_sf"/>
</dbReference>
<keyword evidence="8 10" id="KW-0275">Fatty acid biosynthesis</keyword>
<evidence type="ECO:0000256" key="1">
    <source>
        <dbReference type="ARBA" id="ARBA00004956"/>
    </source>
</evidence>
<evidence type="ECO:0000313" key="13">
    <source>
        <dbReference type="Proteomes" id="UP000546970"/>
    </source>
</evidence>
<dbReference type="NCBIfam" id="NF004344">
    <property type="entry name" value="PRK05724.1"/>
    <property type="match status" value="1"/>
</dbReference>
<comment type="caution">
    <text evidence="12">The sequence shown here is derived from an EMBL/GenBank/DDBJ whole genome shotgun (WGS) entry which is preliminary data.</text>
</comment>
<accession>A0A7X9UAG5</accession>
<evidence type="ECO:0000256" key="10">
    <source>
        <dbReference type="HAMAP-Rule" id="MF_00823"/>
    </source>
</evidence>
<dbReference type="Proteomes" id="UP000546970">
    <property type="component" value="Unassembled WGS sequence"/>
</dbReference>
<dbReference type="GO" id="GO:0009317">
    <property type="term" value="C:acetyl-CoA carboxylase complex"/>
    <property type="evidence" value="ECO:0007669"/>
    <property type="project" value="InterPro"/>
</dbReference>
<keyword evidence="2 10" id="KW-0444">Lipid biosynthesis</keyword>
<dbReference type="NCBIfam" id="NF041504">
    <property type="entry name" value="AccA_sub"/>
    <property type="match status" value="1"/>
</dbReference>
<evidence type="ECO:0000256" key="9">
    <source>
        <dbReference type="ARBA" id="ARBA00049152"/>
    </source>
</evidence>
<dbReference type="GO" id="GO:0003989">
    <property type="term" value="F:acetyl-CoA carboxylase activity"/>
    <property type="evidence" value="ECO:0007669"/>
    <property type="project" value="InterPro"/>
</dbReference>
<evidence type="ECO:0000256" key="3">
    <source>
        <dbReference type="ARBA" id="ARBA00022679"/>
    </source>
</evidence>
<dbReference type="GO" id="GO:2001295">
    <property type="term" value="P:malonyl-CoA biosynthetic process"/>
    <property type="evidence" value="ECO:0007669"/>
    <property type="project" value="UniProtKB-UniRule"/>
</dbReference>
<feature type="domain" description="CoA carboxyltransferase C-terminal" evidence="11">
    <location>
        <begin position="24"/>
        <end position="277"/>
    </location>
</feature>
<dbReference type="PRINTS" id="PR01069">
    <property type="entry name" value="ACCCTRFRASEA"/>
</dbReference>
<evidence type="ECO:0000256" key="7">
    <source>
        <dbReference type="ARBA" id="ARBA00023098"/>
    </source>
</evidence>
<protein>
    <recommendedName>
        <fullName evidence="10">Acetyl-coenzyme A carboxylase carboxyl transferase subunit alpha</fullName>
        <shortName evidence="10">ACCase subunit alpha</shortName>
        <shortName evidence="10">Acetyl-CoA carboxylase carboxyltransferase subunit alpha</shortName>
        <ecNumber evidence="10">2.1.3.15</ecNumber>
    </recommendedName>
</protein>
<reference evidence="12 13" key="1">
    <citation type="submission" date="2020-04" db="EMBL/GenBank/DDBJ databases">
        <title>Collinsella sp. KGMB02528 nov., an anaerobic actinobacterium isolated from human feces.</title>
        <authorList>
            <person name="Han K.-I."/>
            <person name="Eom M.K."/>
            <person name="Kim J.-S."/>
            <person name="Lee K.C."/>
            <person name="Suh M.K."/>
            <person name="Park S.-H."/>
            <person name="Lee J.H."/>
            <person name="Kang S.W."/>
            <person name="Park J.-E."/>
            <person name="Oh B.S."/>
            <person name="Yu S.Y."/>
            <person name="Choi S.-H."/>
            <person name="Lee D.H."/>
            <person name="Yoon H."/>
            <person name="Kim B.-Y."/>
            <person name="Lee J.H."/>
            <person name="Lee J.-S."/>
        </authorList>
    </citation>
    <scope>NUCLEOTIDE SEQUENCE [LARGE SCALE GENOMIC DNA]</scope>
    <source>
        <strain evidence="12 13">KGMB02528</strain>
    </source>
</reference>
<sequence>MDSSMRWCRAAECARNFRACLCCTVLEVLRVAFKNNADLTAAERVALARVSQRPGVEEYVDALFENVFEQRGDRAFSDDPAIMCAIATFHGRPVTVVGHRKGSTIEQRMAFNFGMPSPEGYRKAQRAMRAAEKFARPIITFVDTPGAYPGLEAEEHGQGEAIARSIELMSALKVPVVCVICGEGGSGGALALAVGNRVLMLENSVYSVLSPEGFASILWKDASRSEEACEVMKLTAQDLLDLQVIDAVIPEPAGGAHEDPQTVFQTVDAYLARALDELAGMTGAALARERYAKFRAMGTRAQRRCR</sequence>
<keyword evidence="7 10" id="KW-0443">Lipid metabolism</keyword>
<dbReference type="GO" id="GO:0016743">
    <property type="term" value="F:carboxyl- or carbamoyltransferase activity"/>
    <property type="evidence" value="ECO:0007669"/>
    <property type="project" value="UniProtKB-UniRule"/>
</dbReference>
<comment type="catalytic activity">
    <reaction evidence="9 10">
        <text>N(6)-carboxybiotinyl-L-lysyl-[protein] + acetyl-CoA = N(6)-biotinyl-L-lysyl-[protein] + malonyl-CoA</text>
        <dbReference type="Rhea" id="RHEA:54728"/>
        <dbReference type="Rhea" id="RHEA-COMP:10505"/>
        <dbReference type="Rhea" id="RHEA-COMP:10506"/>
        <dbReference type="ChEBI" id="CHEBI:57288"/>
        <dbReference type="ChEBI" id="CHEBI:57384"/>
        <dbReference type="ChEBI" id="CHEBI:83144"/>
        <dbReference type="ChEBI" id="CHEBI:83145"/>
        <dbReference type="EC" id="2.1.3.15"/>
    </reaction>
</comment>
<proteinExistence type="inferred from homology"/>
<keyword evidence="10" id="KW-0963">Cytoplasm</keyword>
<evidence type="ECO:0000256" key="5">
    <source>
        <dbReference type="ARBA" id="ARBA00022832"/>
    </source>
</evidence>
<dbReference type="NCBIfam" id="TIGR00513">
    <property type="entry name" value="accA"/>
    <property type="match status" value="1"/>
</dbReference>
<evidence type="ECO:0000256" key="6">
    <source>
        <dbReference type="ARBA" id="ARBA00022840"/>
    </source>
</evidence>
<dbReference type="EMBL" id="JABBCP010000001">
    <property type="protein sequence ID" value="NMF54795.1"/>
    <property type="molecule type" value="Genomic_DNA"/>
</dbReference>
<comment type="similarity">
    <text evidence="10">Belongs to the AccA family.</text>
</comment>
<comment type="subunit">
    <text evidence="10">Acetyl-CoA carboxylase is a heterohexamer composed of biotin carboxyl carrier protein (AccB), biotin carboxylase (AccC) and two subunits each of ACCase subunit alpha (AccA) and ACCase subunit beta (AccD).</text>
</comment>
<dbReference type="HAMAP" id="MF_00823">
    <property type="entry name" value="AcetylCoA_CT_alpha"/>
    <property type="match status" value="1"/>
</dbReference>
<evidence type="ECO:0000256" key="8">
    <source>
        <dbReference type="ARBA" id="ARBA00023160"/>
    </source>
</evidence>